<keyword evidence="2 5" id="KW-0812">Transmembrane</keyword>
<feature type="transmembrane region" description="Helical" evidence="5">
    <location>
        <begin position="199"/>
        <end position="219"/>
    </location>
</feature>
<dbReference type="Pfam" id="PF01758">
    <property type="entry name" value="SBF"/>
    <property type="match status" value="1"/>
</dbReference>
<keyword evidence="3 5" id="KW-1133">Transmembrane helix</keyword>
<accession>W9G7G5</accession>
<comment type="caution">
    <text evidence="6">The sequence shown here is derived from an EMBL/GenBank/DDBJ whole genome shotgun (WGS) entry which is preliminary data.</text>
</comment>
<evidence type="ECO:0000256" key="4">
    <source>
        <dbReference type="ARBA" id="ARBA00023136"/>
    </source>
</evidence>
<keyword evidence="7" id="KW-1185">Reference proteome</keyword>
<dbReference type="InterPro" id="IPR038770">
    <property type="entry name" value="Na+/solute_symporter_sf"/>
</dbReference>
<feature type="transmembrane region" description="Helical" evidence="5">
    <location>
        <begin position="175"/>
        <end position="193"/>
    </location>
</feature>
<evidence type="ECO:0000313" key="6">
    <source>
        <dbReference type="EMBL" id="EWT02111.1"/>
    </source>
</evidence>
<name>W9G7G5_9MICO</name>
<keyword evidence="4 5" id="KW-0472">Membrane</keyword>
<dbReference type="eggNOG" id="COG0385">
    <property type="taxonomic scope" value="Bacteria"/>
</dbReference>
<dbReference type="PANTHER" id="PTHR10361:SF28">
    <property type="entry name" value="P3 PROTEIN-RELATED"/>
    <property type="match status" value="1"/>
</dbReference>
<dbReference type="Gene3D" id="1.20.1530.20">
    <property type="match status" value="1"/>
</dbReference>
<evidence type="ECO:0008006" key="8">
    <source>
        <dbReference type="Google" id="ProtNLM"/>
    </source>
</evidence>
<reference evidence="6 7" key="1">
    <citation type="submission" date="2013-08" db="EMBL/GenBank/DDBJ databases">
        <title>Intrasporangium oryzae NRRL B-24470.</title>
        <authorList>
            <person name="Liu H."/>
            <person name="Wang G."/>
        </authorList>
    </citation>
    <scope>NUCLEOTIDE SEQUENCE [LARGE SCALE GENOMIC DNA]</scope>
    <source>
        <strain evidence="6 7">NRRL B-24470</strain>
    </source>
</reference>
<dbReference type="InterPro" id="IPR002657">
    <property type="entry name" value="BilAc:Na_symport/Acr3"/>
</dbReference>
<dbReference type="Proteomes" id="UP000019489">
    <property type="component" value="Unassembled WGS sequence"/>
</dbReference>
<feature type="transmembrane region" description="Helical" evidence="5">
    <location>
        <begin position="39"/>
        <end position="59"/>
    </location>
</feature>
<dbReference type="EMBL" id="AWSA01000014">
    <property type="protein sequence ID" value="EWT02111.1"/>
    <property type="molecule type" value="Genomic_DNA"/>
</dbReference>
<dbReference type="OrthoDB" id="9806785at2"/>
<evidence type="ECO:0000256" key="5">
    <source>
        <dbReference type="SAM" id="Phobius"/>
    </source>
</evidence>
<feature type="transmembrane region" description="Helical" evidence="5">
    <location>
        <begin position="253"/>
        <end position="273"/>
    </location>
</feature>
<dbReference type="AlphaFoldDB" id="W9G7G5"/>
<dbReference type="GO" id="GO:0016020">
    <property type="term" value="C:membrane"/>
    <property type="evidence" value="ECO:0007669"/>
    <property type="project" value="UniProtKB-SubCell"/>
</dbReference>
<gene>
    <name evidence="6" type="ORF">N865_07335</name>
</gene>
<evidence type="ECO:0000256" key="3">
    <source>
        <dbReference type="ARBA" id="ARBA00022989"/>
    </source>
</evidence>
<evidence type="ECO:0000256" key="1">
    <source>
        <dbReference type="ARBA" id="ARBA00004141"/>
    </source>
</evidence>
<protein>
    <recommendedName>
        <fullName evidence="8">Bile acid:sodium symporter</fullName>
    </recommendedName>
</protein>
<evidence type="ECO:0000313" key="7">
    <source>
        <dbReference type="Proteomes" id="UP000019489"/>
    </source>
</evidence>
<evidence type="ECO:0000256" key="2">
    <source>
        <dbReference type="ARBA" id="ARBA00022692"/>
    </source>
</evidence>
<feature type="transmembrane region" description="Helical" evidence="5">
    <location>
        <begin position="65"/>
        <end position="85"/>
    </location>
</feature>
<feature type="transmembrane region" description="Helical" evidence="5">
    <location>
        <begin position="97"/>
        <end position="122"/>
    </location>
</feature>
<comment type="subcellular location">
    <subcellularLocation>
        <location evidence="1">Membrane</location>
        <topology evidence="1">Multi-pass membrane protein</topology>
    </subcellularLocation>
</comment>
<feature type="transmembrane region" description="Helical" evidence="5">
    <location>
        <begin position="134"/>
        <end position="154"/>
    </location>
</feature>
<sequence>MTVTQLLSITFQVSVAATVFAAGLGATRSDVEYLVRRPRLLLVSLLAMFVVMPVVALAIELYFDFPHAARVALVVIALSPIPQLLPRTTMASGGHLSYSYGLAFAVSALSIVIVPALTQFLGRVMGRPFGVEPGTIATAIVTTVLLPLAAGMIVQRLAPGFAARANEPISRLANLLMLVAIVVLLVLVFPSVLKVATLGTLLAMSLFIAAGLLIGHVLGGPDRDHSIVLAIACANRNPGIAIGIAAANFPKESFAATVILYAVLIGIVTKPYVNWQKRRLVASEPAPQGG</sequence>
<dbReference type="STRING" id="1386089.N865_07335"/>
<feature type="transmembrane region" description="Helical" evidence="5">
    <location>
        <begin position="226"/>
        <end position="247"/>
    </location>
</feature>
<organism evidence="6 7">
    <name type="scientific">Intrasporangium oryzae NRRL B-24470</name>
    <dbReference type="NCBI Taxonomy" id="1386089"/>
    <lineage>
        <taxon>Bacteria</taxon>
        <taxon>Bacillati</taxon>
        <taxon>Actinomycetota</taxon>
        <taxon>Actinomycetes</taxon>
        <taxon>Micrococcales</taxon>
        <taxon>Intrasporangiaceae</taxon>
        <taxon>Intrasporangium</taxon>
    </lineage>
</organism>
<dbReference type="PANTHER" id="PTHR10361">
    <property type="entry name" value="SODIUM-BILE ACID COTRANSPORTER"/>
    <property type="match status" value="1"/>
</dbReference>
<dbReference type="RefSeq" id="WP_034804053.1">
    <property type="nucleotide sequence ID" value="NZ_AWSA01000014.1"/>
</dbReference>
<dbReference type="InterPro" id="IPR004710">
    <property type="entry name" value="Bilac:Na_transpt"/>
</dbReference>
<proteinExistence type="predicted"/>
<feature type="transmembrane region" description="Helical" evidence="5">
    <location>
        <begin position="6"/>
        <end position="27"/>
    </location>
</feature>